<evidence type="ECO:0000256" key="1">
    <source>
        <dbReference type="ARBA" id="ARBA00010541"/>
    </source>
</evidence>
<comment type="similarity">
    <text evidence="1">Belongs to the peptidase S1C family.</text>
</comment>
<evidence type="ECO:0000256" key="7">
    <source>
        <dbReference type="SAM" id="MobiDB-lite"/>
    </source>
</evidence>
<dbReference type="SUPFAM" id="SSF50156">
    <property type="entry name" value="PDZ domain-like"/>
    <property type="match status" value="3"/>
</dbReference>
<protein>
    <recommendedName>
        <fullName evidence="2">Pro-apoptotic serine protease NMA111</fullName>
    </recommendedName>
    <alternativeName>
        <fullName evidence="3">Pro-apoptotic serine protease nma111</fullName>
    </alternativeName>
</protein>
<keyword evidence="10" id="KW-1185">Reference proteome</keyword>
<dbReference type="Pfam" id="PF12812">
    <property type="entry name" value="PDZ_1"/>
    <property type="match status" value="2"/>
</dbReference>
<feature type="domain" description="PDZ" evidence="8">
    <location>
        <begin position="281"/>
        <end position="359"/>
    </location>
</feature>
<evidence type="ECO:0000256" key="2">
    <source>
        <dbReference type="ARBA" id="ARBA00020338"/>
    </source>
</evidence>
<keyword evidence="6" id="KW-0645">Protease</keyword>
<reference evidence="9" key="2">
    <citation type="submission" date="2021-01" db="EMBL/GenBank/DDBJ databases">
        <authorList>
            <person name="Schikora-Tamarit M.A."/>
        </authorList>
    </citation>
    <scope>NUCLEOTIDE SEQUENCE</scope>
    <source>
        <strain evidence="9">CBS6075</strain>
    </source>
</reference>
<dbReference type="Pfam" id="PF13365">
    <property type="entry name" value="Trypsin_2"/>
    <property type="match status" value="1"/>
</dbReference>
<dbReference type="CDD" id="cd06719">
    <property type="entry name" value="PDZ2-4_Nma111p-like"/>
    <property type="match status" value="1"/>
</dbReference>
<dbReference type="PANTHER" id="PTHR46366">
    <property type="entry name" value="PRO-APOPTOTIC SERINE PROTEASE NMA111"/>
    <property type="match status" value="1"/>
</dbReference>
<dbReference type="Gene3D" id="2.40.10.120">
    <property type="match status" value="2"/>
</dbReference>
<dbReference type="RefSeq" id="XP_046063202.1">
    <property type="nucleotide sequence ID" value="XM_046203424.1"/>
</dbReference>
<evidence type="ECO:0000256" key="5">
    <source>
        <dbReference type="ARBA" id="ARBA00022737"/>
    </source>
</evidence>
<accession>A0A9P8PAU8</accession>
<dbReference type="EMBL" id="JAEUBE010000158">
    <property type="protein sequence ID" value="KAH3668788.1"/>
    <property type="molecule type" value="Genomic_DNA"/>
</dbReference>
<evidence type="ECO:0000256" key="3">
    <source>
        <dbReference type="ARBA" id="ARBA00021524"/>
    </source>
</evidence>
<dbReference type="OrthoDB" id="4217619at2759"/>
<keyword evidence="6" id="KW-0720">Serine protease</keyword>
<evidence type="ECO:0000313" key="10">
    <source>
        <dbReference type="Proteomes" id="UP000769157"/>
    </source>
</evidence>
<dbReference type="InterPro" id="IPR009003">
    <property type="entry name" value="Peptidase_S1_PA"/>
</dbReference>
<dbReference type="PRINTS" id="PR00834">
    <property type="entry name" value="PROTEASES2C"/>
</dbReference>
<reference evidence="9" key="1">
    <citation type="journal article" date="2021" name="Open Biol.">
        <title>Shared evolutionary footprints suggest mitochondrial oxidative damage underlies multiple complex I losses in fungi.</title>
        <authorList>
            <person name="Schikora-Tamarit M.A."/>
            <person name="Marcet-Houben M."/>
            <person name="Nosek J."/>
            <person name="Gabaldon T."/>
        </authorList>
    </citation>
    <scope>NUCLEOTIDE SEQUENCE</scope>
    <source>
        <strain evidence="9">CBS6075</strain>
    </source>
</reference>
<name>A0A9P8PAU8_9ASCO</name>
<dbReference type="Gene3D" id="2.30.42.10">
    <property type="match status" value="2"/>
</dbReference>
<dbReference type="CDD" id="cd06786">
    <property type="entry name" value="cpPDZ1_ScNma111-like"/>
    <property type="match status" value="1"/>
</dbReference>
<dbReference type="AlphaFoldDB" id="A0A9P8PAU8"/>
<dbReference type="InterPro" id="IPR036034">
    <property type="entry name" value="PDZ_sf"/>
</dbReference>
<proteinExistence type="inferred from homology"/>
<dbReference type="GO" id="GO:0004252">
    <property type="term" value="F:serine-type endopeptidase activity"/>
    <property type="evidence" value="ECO:0007669"/>
    <property type="project" value="InterPro"/>
</dbReference>
<keyword evidence="4" id="KW-0053">Apoptosis</keyword>
<keyword evidence="5" id="KW-0677">Repeat</keyword>
<dbReference type="GeneID" id="70234510"/>
<gene>
    <name evidence="9" type="ORF">OGAPHI_002543</name>
</gene>
<feature type="region of interest" description="Disordered" evidence="7">
    <location>
        <begin position="1"/>
        <end position="23"/>
    </location>
</feature>
<dbReference type="GO" id="GO:0006915">
    <property type="term" value="P:apoptotic process"/>
    <property type="evidence" value="ECO:0007669"/>
    <property type="project" value="UniProtKB-KW"/>
</dbReference>
<dbReference type="Proteomes" id="UP000769157">
    <property type="component" value="Unassembled WGS sequence"/>
</dbReference>
<dbReference type="GO" id="GO:0006508">
    <property type="term" value="P:proteolysis"/>
    <property type="evidence" value="ECO:0007669"/>
    <property type="project" value="InterPro"/>
</dbReference>
<dbReference type="PANTHER" id="PTHR46366:SF8">
    <property type="entry name" value="PRO-APOPTOTIC SERINE PROTEASE NMA111"/>
    <property type="match status" value="1"/>
</dbReference>
<dbReference type="InterPro" id="IPR001940">
    <property type="entry name" value="Peptidase_S1C"/>
</dbReference>
<evidence type="ECO:0000259" key="8">
    <source>
        <dbReference type="SMART" id="SM00228"/>
    </source>
</evidence>
<evidence type="ECO:0000256" key="6">
    <source>
        <dbReference type="ARBA" id="ARBA00022825"/>
    </source>
</evidence>
<organism evidence="9 10">
    <name type="scientific">Ogataea philodendri</name>
    <dbReference type="NCBI Taxonomy" id="1378263"/>
    <lineage>
        <taxon>Eukaryota</taxon>
        <taxon>Fungi</taxon>
        <taxon>Dikarya</taxon>
        <taxon>Ascomycota</taxon>
        <taxon>Saccharomycotina</taxon>
        <taxon>Pichiomycetes</taxon>
        <taxon>Pichiales</taxon>
        <taxon>Pichiaceae</taxon>
        <taxon>Ogataea</taxon>
    </lineage>
</organism>
<dbReference type="SMART" id="SM00228">
    <property type="entry name" value="PDZ"/>
    <property type="match status" value="2"/>
</dbReference>
<comment type="caution">
    <text evidence="9">The sequence shown here is derived from an EMBL/GenBank/DDBJ whole genome shotgun (WGS) entry which is preliminary data.</text>
</comment>
<evidence type="ECO:0000313" key="9">
    <source>
        <dbReference type="EMBL" id="KAH3668788.1"/>
    </source>
</evidence>
<dbReference type="InterPro" id="IPR001478">
    <property type="entry name" value="PDZ"/>
</dbReference>
<evidence type="ECO:0000256" key="4">
    <source>
        <dbReference type="ARBA" id="ARBA00022703"/>
    </source>
</evidence>
<feature type="domain" description="PDZ" evidence="8">
    <location>
        <begin position="762"/>
        <end position="839"/>
    </location>
</feature>
<keyword evidence="6" id="KW-0378">Hydrolase</keyword>
<sequence length="979" mass="108769">MYDVEQIPHKRGGDHETNGRADGAKKLKYEDVSMDDGDEEFVAEIEAGDHPKWQHIVETVVKTVVSIHFAQVVSFDTESALCSEATGFVVDAERGIILTNRHVVGPGPFIGYAVFDNHEECEVKPIYRDPVHDFGFLKYNPKDIKYMEVRELQLRPDLAKIGAEIMVIGNDSGEKLSILSGFISRLDRNAPDYGINSYNDFNTEYLQAAASASGGSSGSPVVNIDGHAVALQAGGNTETSTDFFLPVYRVLRALRCIQSGQPVTRGTIQVQWLLEPFDKCRRLGLRPDSEKLMRETFPELNGLLVSAVTLPQGPADGLIKEGDCLISVNGQLISTFITVDEIQDSNVGNEIEIVIQRGGKDITVKCKVGDLHAITPSRYVNVCGATFNDLSYQMARIYAIAVKGVHVSNASGSFVLGQNVPNGWLLDEVDGTEVSNLDEFVEVMKKIPDKAFVTLKCRHLTDLHVPLIKFVQIDRHWHSSFRQAVRNDESGLWDFKTLQEDALPPQPLNPTDVNFVGIPTEFSGCQSLDRSLVLCKSTIPLPLDSSNVQSRKAYGVVIDATNGYLLTSRYCVPHDLLDVTVTVAESVFLPTKVVFLHPTKGYAILKYDPKLICERLLTPQFSSQPLRRGEKVTFVGYNRASRVLVEETKISDIGLIHLPNNVTCPRFKASNFEAVLIDSNLGQQYSSGVLCGQDGAVRAFWLAFEADEDKTYSMGLDVTDVLWELEKLKTNNVPDVKIVDAEFGNISIVNARISGVTEQAIKELGVASFDQPRFLSVSKVSVALENTQSCGLKHGDIILKVGDESVSYTVTQYRDIEKAIRNRKDHSNNTLSFKIVRNKQLLDIDVSLSNGSSFVTKHLVYWSGALLQEPHHGVRQVIKQLPSKVYCTAMASGSPARLYTIGVTNFITHVNEQPTPTLEEFVKVVKSIKDNTYCKLRIVSFDNVPFAQTFKVNYHYFETMEMKNEGEWREYGQLDSSSL</sequence>
<dbReference type="InterPro" id="IPR025926">
    <property type="entry name" value="PDZ-like_dom"/>
</dbReference>
<dbReference type="SUPFAM" id="SSF50494">
    <property type="entry name" value="Trypsin-like serine proteases"/>
    <property type="match status" value="2"/>
</dbReference>